<sequence>MDVKSYAEFLERFCREEVVRLTSNQGPVSVESGLRQEEFMRIYNETDAHKRSMLFMKDQGELLLQYDCSVFHEQVRIFWFIQLCKALTKVGLQFEGRERLVQIGPGSLVELNDRLQQVDFIVLERSSQEPTFQNARVAIVGQVVYANECIDKVVNDLDAVTSAANGGAKLGIVIFVRPTVEEPLVVWIKERGLETQRVEVSDGAVRLDWFKLFDEPEIRSQIIPPGISEISMAAAADFIRGI</sequence>
<dbReference type="Proteomes" id="UP000001514">
    <property type="component" value="Unassembled WGS sequence"/>
</dbReference>
<dbReference type="KEGG" id="smo:SELMODRAFT_411888"/>
<dbReference type="AlphaFoldDB" id="D8RJC7"/>
<dbReference type="EMBL" id="GL377581">
    <property type="protein sequence ID" value="EFJ27691.1"/>
    <property type="molecule type" value="Genomic_DNA"/>
</dbReference>
<dbReference type="Gramene" id="EFJ27691">
    <property type="protein sequence ID" value="EFJ27691"/>
    <property type="gene ID" value="SELMODRAFT_411888"/>
</dbReference>
<reference evidence="1 2" key="1">
    <citation type="journal article" date="2011" name="Science">
        <title>The Selaginella genome identifies genetic changes associated with the evolution of vascular plants.</title>
        <authorList>
            <person name="Banks J.A."/>
            <person name="Nishiyama T."/>
            <person name="Hasebe M."/>
            <person name="Bowman J.L."/>
            <person name="Gribskov M."/>
            <person name="dePamphilis C."/>
            <person name="Albert V.A."/>
            <person name="Aono N."/>
            <person name="Aoyama T."/>
            <person name="Ambrose B.A."/>
            <person name="Ashton N.W."/>
            <person name="Axtell M.J."/>
            <person name="Barker E."/>
            <person name="Barker M.S."/>
            <person name="Bennetzen J.L."/>
            <person name="Bonawitz N.D."/>
            <person name="Chapple C."/>
            <person name="Cheng C."/>
            <person name="Correa L.G."/>
            <person name="Dacre M."/>
            <person name="DeBarry J."/>
            <person name="Dreyer I."/>
            <person name="Elias M."/>
            <person name="Engstrom E.M."/>
            <person name="Estelle M."/>
            <person name="Feng L."/>
            <person name="Finet C."/>
            <person name="Floyd S.K."/>
            <person name="Frommer W.B."/>
            <person name="Fujita T."/>
            <person name="Gramzow L."/>
            <person name="Gutensohn M."/>
            <person name="Harholt J."/>
            <person name="Hattori M."/>
            <person name="Heyl A."/>
            <person name="Hirai T."/>
            <person name="Hiwatashi Y."/>
            <person name="Ishikawa M."/>
            <person name="Iwata M."/>
            <person name="Karol K.G."/>
            <person name="Koehler B."/>
            <person name="Kolukisaoglu U."/>
            <person name="Kubo M."/>
            <person name="Kurata T."/>
            <person name="Lalonde S."/>
            <person name="Li K."/>
            <person name="Li Y."/>
            <person name="Litt A."/>
            <person name="Lyons E."/>
            <person name="Manning G."/>
            <person name="Maruyama T."/>
            <person name="Michael T.P."/>
            <person name="Mikami K."/>
            <person name="Miyazaki S."/>
            <person name="Morinaga S."/>
            <person name="Murata T."/>
            <person name="Mueller-Roeber B."/>
            <person name="Nelson D.R."/>
            <person name="Obara M."/>
            <person name="Oguri Y."/>
            <person name="Olmstead R.G."/>
            <person name="Onodera N."/>
            <person name="Petersen B.L."/>
            <person name="Pils B."/>
            <person name="Prigge M."/>
            <person name="Rensing S.A."/>
            <person name="Riano-Pachon D.M."/>
            <person name="Roberts A.W."/>
            <person name="Sato Y."/>
            <person name="Scheller H.V."/>
            <person name="Schulz B."/>
            <person name="Schulz C."/>
            <person name="Shakirov E.V."/>
            <person name="Shibagaki N."/>
            <person name="Shinohara N."/>
            <person name="Shippen D.E."/>
            <person name="Soerensen I."/>
            <person name="Sotooka R."/>
            <person name="Sugimoto N."/>
            <person name="Sugita M."/>
            <person name="Sumikawa N."/>
            <person name="Tanurdzic M."/>
            <person name="Theissen G."/>
            <person name="Ulvskov P."/>
            <person name="Wakazuki S."/>
            <person name="Weng J.K."/>
            <person name="Willats W.W."/>
            <person name="Wipf D."/>
            <person name="Wolf P.G."/>
            <person name="Yang L."/>
            <person name="Zimmer A.D."/>
            <person name="Zhu Q."/>
            <person name="Mitros T."/>
            <person name="Hellsten U."/>
            <person name="Loque D."/>
            <person name="Otillar R."/>
            <person name="Salamov A."/>
            <person name="Schmutz J."/>
            <person name="Shapiro H."/>
            <person name="Lindquist E."/>
            <person name="Lucas S."/>
            <person name="Rokhsar D."/>
            <person name="Grigoriev I.V."/>
        </authorList>
    </citation>
    <scope>NUCLEOTIDE SEQUENCE [LARGE SCALE GENOMIC DNA]</scope>
</reference>
<protein>
    <submittedName>
        <fullName evidence="1">Uncharacterized protein</fullName>
    </submittedName>
</protein>
<name>D8RJC7_SELML</name>
<proteinExistence type="predicted"/>
<evidence type="ECO:0000313" key="2">
    <source>
        <dbReference type="Proteomes" id="UP000001514"/>
    </source>
</evidence>
<keyword evidence="2" id="KW-1185">Reference proteome</keyword>
<dbReference type="InParanoid" id="D8RJC7"/>
<accession>D8RJC7</accession>
<evidence type="ECO:0000313" key="1">
    <source>
        <dbReference type="EMBL" id="EFJ27691.1"/>
    </source>
</evidence>
<gene>
    <name evidence="1" type="ORF">SELMODRAFT_411888</name>
</gene>
<dbReference type="HOGENOM" id="CLU_1241917_0_0_1"/>
<organism evidence="2">
    <name type="scientific">Selaginella moellendorffii</name>
    <name type="common">Spikemoss</name>
    <dbReference type="NCBI Taxonomy" id="88036"/>
    <lineage>
        <taxon>Eukaryota</taxon>
        <taxon>Viridiplantae</taxon>
        <taxon>Streptophyta</taxon>
        <taxon>Embryophyta</taxon>
        <taxon>Tracheophyta</taxon>
        <taxon>Lycopodiopsida</taxon>
        <taxon>Selaginellales</taxon>
        <taxon>Selaginellaceae</taxon>
        <taxon>Selaginella</taxon>
    </lineage>
</organism>